<evidence type="ECO:0000313" key="4">
    <source>
        <dbReference type="Proteomes" id="UP000825367"/>
    </source>
</evidence>
<feature type="signal peptide" evidence="2">
    <location>
        <begin position="1"/>
        <end position="30"/>
    </location>
</feature>
<accession>A0ABX8VDW8</accession>
<reference evidence="3 4" key="1">
    <citation type="submission" date="2021-07" db="EMBL/GenBank/DDBJ databases">
        <title>Whole genome sequencing of non-tuberculosis mycobacteria type-strains.</title>
        <authorList>
            <person name="Igarashi Y."/>
            <person name="Osugi A."/>
            <person name="Mitarai S."/>
        </authorList>
    </citation>
    <scope>NUCLEOTIDE SEQUENCE [LARGE SCALE GENOMIC DNA]</scope>
    <source>
        <strain evidence="3 4">JCM 16370</strain>
    </source>
</reference>
<keyword evidence="2" id="KW-0732">Signal</keyword>
<feature type="chain" id="PRO_5047270960" evidence="2">
    <location>
        <begin position="31"/>
        <end position="117"/>
    </location>
</feature>
<evidence type="ECO:0000256" key="1">
    <source>
        <dbReference type="SAM" id="MobiDB-lite"/>
    </source>
</evidence>
<keyword evidence="4" id="KW-1185">Reference proteome</keyword>
<evidence type="ECO:0000256" key="2">
    <source>
        <dbReference type="SAM" id="SignalP"/>
    </source>
</evidence>
<dbReference type="EMBL" id="CP080333">
    <property type="protein sequence ID" value="QYL15986.1"/>
    <property type="molecule type" value="Genomic_DNA"/>
</dbReference>
<dbReference type="RefSeq" id="WP_071949422.1">
    <property type="nucleotide sequence ID" value="NZ_BAAAVX010000043.1"/>
</dbReference>
<dbReference type="Proteomes" id="UP000825367">
    <property type="component" value="Chromosome"/>
</dbReference>
<organism evidence="3 4">
    <name type="scientific">Mycolicibacterium pallens</name>
    <dbReference type="NCBI Taxonomy" id="370524"/>
    <lineage>
        <taxon>Bacteria</taxon>
        <taxon>Bacillati</taxon>
        <taxon>Actinomycetota</taxon>
        <taxon>Actinomycetes</taxon>
        <taxon>Mycobacteriales</taxon>
        <taxon>Mycobacteriaceae</taxon>
        <taxon>Mycolicibacterium</taxon>
    </lineage>
</organism>
<gene>
    <name evidence="3" type="ORF">K0O64_23515</name>
</gene>
<proteinExistence type="predicted"/>
<protein>
    <submittedName>
        <fullName evidence="3">Uncharacterized protein</fullName>
    </submittedName>
</protein>
<feature type="compositionally biased region" description="Pro residues" evidence="1">
    <location>
        <begin position="51"/>
        <end position="61"/>
    </location>
</feature>
<sequence length="117" mass="12054">MNLKRIAAKTALTAALGAGVLGAASGIAQADPHWPWPQPPGPGVNVGVPGNPLPPGHDGFPPPGHLRWIPQDIDDVTPPAWALPAPPPPPWAPFAPVVWNANAQVWGVQLGTSFVAL</sequence>
<name>A0ABX8VDW8_9MYCO</name>
<feature type="region of interest" description="Disordered" evidence="1">
    <location>
        <begin position="38"/>
        <end position="61"/>
    </location>
</feature>
<evidence type="ECO:0000313" key="3">
    <source>
        <dbReference type="EMBL" id="QYL15986.1"/>
    </source>
</evidence>